<dbReference type="GeneID" id="57096747"/>
<accession>A0A9Q5ZCD5</accession>
<proteinExistence type="predicted"/>
<evidence type="ECO:0000313" key="2">
    <source>
        <dbReference type="Proteomes" id="UP000222310"/>
    </source>
</evidence>
<dbReference type="AlphaFoldDB" id="A0A9Q5ZCD5"/>
<dbReference type="Proteomes" id="UP000222310">
    <property type="component" value="Unassembled WGS sequence"/>
</dbReference>
<organism evidence="1 2">
    <name type="scientific">Nostoc linckia z8</name>
    <dbReference type="NCBI Taxonomy" id="1628746"/>
    <lineage>
        <taxon>Bacteria</taxon>
        <taxon>Bacillati</taxon>
        <taxon>Cyanobacteriota</taxon>
        <taxon>Cyanophyceae</taxon>
        <taxon>Nostocales</taxon>
        <taxon>Nostocaceae</taxon>
        <taxon>Nostoc</taxon>
    </lineage>
</organism>
<reference evidence="1 2" key="1">
    <citation type="submission" date="2015-02" db="EMBL/GenBank/DDBJ databases">
        <title>Nostoc linckia genome annotation.</title>
        <authorList>
            <person name="Zhou Z."/>
        </authorList>
    </citation>
    <scope>NUCLEOTIDE SEQUENCE [LARGE SCALE GENOMIC DNA]</scope>
    <source>
        <strain evidence="2">z8</strain>
    </source>
</reference>
<protein>
    <submittedName>
        <fullName evidence="1">Uncharacterized protein</fullName>
    </submittedName>
</protein>
<evidence type="ECO:0000313" key="1">
    <source>
        <dbReference type="EMBL" id="PHK03702.1"/>
    </source>
</evidence>
<name>A0A9Q5ZCD5_NOSLI</name>
<gene>
    <name evidence="1" type="ORF">VF08_14005</name>
</gene>
<dbReference type="RefSeq" id="WP_099068235.1">
    <property type="nucleotide sequence ID" value="NZ_LAHD01000034.1"/>
</dbReference>
<dbReference type="EMBL" id="LAHD01000034">
    <property type="protein sequence ID" value="PHK03702.1"/>
    <property type="molecule type" value="Genomic_DNA"/>
</dbReference>
<comment type="caution">
    <text evidence="1">The sequence shown here is derived from an EMBL/GenBank/DDBJ whole genome shotgun (WGS) entry which is preliminary data.</text>
</comment>
<sequence length="291" mass="32628">MKNKIHFPIIIAVAIATTCLSACRSTDEYKKLAQAGTNYSKALNQLLDLAVVTRIDESSEELLLQDRENNQTSDDYNEFSDSDSNRIDLINRLKKHNSLLSKYFKLLQDLAGSDAPERTQTAIGGVVDNLNTIGQTLRESNLIENKEVFQGIGKLIVSSKIRGALKEELQKRNQTIMLELKTQQELLNVLSTQIKGDLKGIQDRQELRLVINPLLQPTPIADEDTWIATRRELLTQELTAAELENASQALGDFQNIFQDFVEGRSSSGRINALLTDIEDLLSVIETLKTKE</sequence>